<dbReference type="GO" id="GO:0004252">
    <property type="term" value="F:serine-type endopeptidase activity"/>
    <property type="evidence" value="ECO:0007669"/>
    <property type="project" value="InterPro"/>
</dbReference>
<evidence type="ECO:0000256" key="1">
    <source>
        <dbReference type="ARBA" id="ARBA00004613"/>
    </source>
</evidence>
<feature type="signal peptide" evidence="9">
    <location>
        <begin position="1"/>
        <end position="24"/>
    </location>
</feature>
<dbReference type="FunFam" id="2.40.10.10:FF:000053">
    <property type="entry name" value="Neurotrypsin"/>
    <property type="match status" value="1"/>
</dbReference>
<dbReference type="OrthoDB" id="10004439at2759"/>
<feature type="chain" id="PRO_5036209625" description="Peptidase S1 domain-containing protein" evidence="9">
    <location>
        <begin position="25"/>
        <end position="564"/>
    </location>
</feature>
<dbReference type="EMBL" id="CAJPEV010000538">
    <property type="protein sequence ID" value="CAG0886266.1"/>
    <property type="molecule type" value="Genomic_DNA"/>
</dbReference>
<dbReference type="GO" id="GO:0006508">
    <property type="term" value="P:proteolysis"/>
    <property type="evidence" value="ECO:0007669"/>
    <property type="project" value="UniProtKB-KW"/>
</dbReference>
<evidence type="ECO:0000313" key="11">
    <source>
        <dbReference type="EMBL" id="CAD7243989.1"/>
    </source>
</evidence>
<dbReference type="PROSITE" id="PS00135">
    <property type="entry name" value="TRYPSIN_SER"/>
    <property type="match status" value="1"/>
</dbReference>
<reference evidence="11" key="1">
    <citation type="submission" date="2020-11" db="EMBL/GenBank/DDBJ databases">
        <authorList>
            <person name="Tran Van P."/>
        </authorList>
    </citation>
    <scope>NUCLEOTIDE SEQUENCE</scope>
</reference>
<gene>
    <name evidence="11" type="ORF">DSTB1V02_LOCUS3894</name>
</gene>
<dbReference type="InterPro" id="IPR001314">
    <property type="entry name" value="Peptidase_S1A"/>
</dbReference>
<dbReference type="PROSITE" id="PS50092">
    <property type="entry name" value="TSP1"/>
    <property type="match status" value="1"/>
</dbReference>
<evidence type="ECO:0000256" key="8">
    <source>
        <dbReference type="SAM" id="MobiDB-lite"/>
    </source>
</evidence>
<evidence type="ECO:0000256" key="3">
    <source>
        <dbReference type="ARBA" id="ARBA00022670"/>
    </source>
</evidence>
<protein>
    <recommendedName>
        <fullName evidence="10">Peptidase S1 domain-containing protein</fullName>
    </recommendedName>
</protein>
<feature type="compositionally biased region" description="Acidic residues" evidence="8">
    <location>
        <begin position="228"/>
        <end position="249"/>
    </location>
</feature>
<feature type="domain" description="Peptidase S1" evidence="10">
    <location>
        <begin position="281"/>
        <end position="561"/>
    </location>
</feature>
<dbReference type="SUPFAM" id="SSF50494">
    <property type="entry name" value="Trypsin-like serine proteases"/>
    <property type="match status" value="1"/>
</dbReference>
<keyword evidence="3 7" id="KW-0645">Protease</keyword>
<comment type="subcellular location">
    <subcellularLocation>
        <location evidence="1">Secreted</location>
    </subcellularLocation>
</comment>
<evidence type="ECO:0000256" key="5">
    <source>
        <dbReference type="ARBA" id="ARBA00022825"/>
    </source>
</evidence>
<dbReference type="InterPro" id="IPR009003">
    <property type="entry name" value="Peptidase_S1_PA"/>
</dbReference>
<dbReference type="PANTHER" id="PTHR24264">
    <property type="entry name" value="TRYPSIN-RELATED"/>
    <property type="match status" value="1"/>
</dbReference>
<sequence length="564" mass="63611">MELGFLVSVLFLSVFLSQSSSVAARKRRRSGRGGGGKTLKMYRETVEDAVMLFNEAGQFLKEIPLNGTRFYWRTHVDQLRQQGPSAEREDAEGEGMLDLFADLYGPWSTWSKCNRRCRQKRVRHCLHAHACPYSRLKEERACRGGKCNPVRRGGEVRIYWHFDTLFFSQWSMWSPCTRSCTTRRYRACLFPLICGRNVLTEEAYCYVEGSACETWFKNRTSRNSFLEPGEDEEGTEGGEEDVAAEAEEDPPAKHEREGEGLGPETEEECGSNNVTSPDLRIIGGRVARHGKWPWQVAILNRFKSSEFEEESPTEVLSDLETSQRHGLHPTQNAFLTNVQEVFCGGTLVSRSWVLTAAHCVRKKLLIRLGESNLLSKEGTETEIKVEVVPSSLRGRWEGGVEDHFIHPDYDPETVDGDVALLRLPSPVKLNKYRRLACLPDAGDRVPESQLCTIIGWGKERNTNLFGTDQLREAEVPVVPGEMCKDVYQDYSITENMFCAGYKRGRVDSCAGDSGGPLLCQIHGKWTIYGITSFGEGCGRKGKFGIYAKVPNYVAWIKSVIKHNS</sequence>
<proteinExistence type="predicted"/>
<evidence type="ECO:0000256" key="7">
    <source>
        <dbReference type="RuleBase" id="RU363034"/>
    </source>
</evidence>
<dbReference type="PROSITE" id="PS00134">
    <property type="entry name" value="TRYPSIN_HIS"/>
    <property type="match status" value="1"/>
</dbReference>
<dbReference type="SMART" id="SM00209">
    <property type="entry name" value="TSP1"/>
    <property type="match status" value="2"/>
</dbReference>
<dbReference type="InterPro" id="IPR018114">
    <property type="entry name" value="TRYPSIN_HIS"/>
</dbReference>
<evidence type="ECO:0000259" key="10">
    <source>
        <dbReference type="PROSITE" id="PS50240"/>
    </source>
</evidence>
<name>A0A7R9A2S5_9CRUS</name>
<keyword evidence="2" id="KW-0964">Secreted</keyword>
<dbReference type="InterPro" id="IPR050127">
    <property type="entry name" value="Serine_Proteases_S1"/>
</dbReference>
<dbReference type="CDD" id="cd00190">
    <property type="entry name" value="Tryp_SPc"/>
    <property type="match status" value="1"/>
</dbReference>
<dbReference type="PANTHER" id="PTHR24264:SF65">
    <property type="entry name" value="SRCR DOMAIN-CONTAINING PROTEIN"/>
    <property type="match status" value="1"/>
</dbReference>
<dbReference type="InterPro" id="IPR000884">
    <property type="entry name" value="TSP1_rpt"/>
</dbReference>
<dbReference type="PROSITE" id="PS50240">
    <property type="entry name" value="TRYPSIN_DOM"/>
    <property type="match status" value="1"/>
</dbReference>
<dbReference type="EMBL" id="LR900055">
    <property type="protein sequence ID" value="CAD7243989.1"/>
    <property type="molecule type" value="Genomic_DNA"/>
</dbReference>
<dbReference type="Gene3D" id="2.40.10.10">
    <property type="entry name" value="Trypsin-like serine proteases"/>
    <property type="match status" value="1"/>
</dbReference>
<dbReference type="SUPFAM" id="SSF82895">
    <property type="entry name" value="TSP-1 type 1 repeat"/>
    <property type="match status" value="1"/>
</dbReference>
<evidence type="ECO:0000256" key="9">
    <source>
        <dbReference type="SAM" id="SignalP"/>
    </source>
</evidence>
<evidence type="ECO:0000256" key="6">
    <source>
        <dbReference type="ARBA" id="ARBA00023157"/>
    </source>
</evidence>
<evidence type="ECO:0000256" key="4">
    <source>
        <dbReference type="ARBA" id="ARBA00022801"/>
    </source>
</evidence>
<keyword evidence="4 7" id="KW-0378">Hydrolase</keyword>
<keyword evidence="5 7" id="KW-0720">Serine protease</keyword>
<keyword evidence="6" id="KW-1015">Disulfide bond</keyword>
<dbReference type="SMART" id="SM00020">
    <property type="entry name" value="Tryp_SPc"/>
    <property type="match status" value="1"/>
</dbReference>
<evidence type="ECO:0000313" key="12">
    <source>
        <dbReference type="Proteomes" id="UP000677054"/>
    </source>
</evidence>
<keyword evidence="12" id="KW-1185">Reference proteome</keyword>
<dbReference type="InterPro" id="IPR036383">
    <property type="entry name" value="TSP1_rpt_sf"/>
</dbReference>
<feature type="compositionally biased region" description="Basic and acidic residues" evidence="8">
    <location>
        <begin position="250"/>
        <end position="259"/>
    </location>
</feature>
<dbReference type="InterPro" id="IPR043504">
    <property type="entry name" value="Peptidase_S1_PA_chymotrypsin"/>
</dbReference>
<evidence type="ECO:0000256" key="2">
    <source>
        <dbReference type="ARBA" id="ARBA00022525"/>
    </source>
</evidence>
<accession>A0A7R9A2S5</accession>
<dbReference type="InterPro" id="IPR001254">
    <property type="entry name" value="Trypsin_dom"/>
</dbReference>
<dbReference type="Proteomes" id="UP000677054">
    <property type="component" value="Unassembled WGS sequence"/>
</dbReference>
<dbReference type="Pfam" id="PF00089">
    <property type="entry name" value="Trypsin"/>
    <property type="match status" value="1"/>
</dbReference>
<organism evidence="11">
    <name type="scientific">Darwinula stevensoni</name>
    <dbReference type="NCBI Taxonomy" id="69355"/>
    <lineage>
        <taxon>Eukaryota</taxon>
        <taxon>Metazoa</taxon>
        <taxon>Ecdysozoa</taxon>
        <taxon>Arthropoda</taxon>
        <taxon>Crustacea</taxon>
        <taxon>Oligostraca</taxon>
        <taxon>Ostracoda</taxon>
        <taxon>Podocopa</taxon>
        <taxon>Podocopida</taxon>
        <taxon>Darwinulocopina</taxon>
        <taxon>Darwinuloidea</taxon>
        <taxon>Darwinulidae</taxon>
        <taxon>Darwinula</taxon>
    </lineage>
</organism>
<keyword evidence="9" id="KW-0732">Signal</keyword>
<feature type="region of interest" description="Disordered" evidence="8">
    <location>
        <begin position="223"/>
        <end position="276"/>
    </location>
</feature>
<dbReference type="InterPro" id="IPR033116">
    <property type="entry name" value="TRYPSIN_SER"/>
</dbReference>
<dbReference type="AlphaFoldDB" id="A0A7R9A2S5"/>
<dbReference type="GO" id="GO:0005615">
    <property type="term" value="C:extracellular space"/>
    <property type="evidence" value="ECO:0007669"/>
    <property type="project" value="TreeGrafter"/>
</dbReference>
<dbReference type="PRINTS" id="PR00722">
    <property type="entry name" value="CHYMOTRYPSIN"/>
</dbReference>